<evidence type="ECO:0000313" key="3">
    <source>
        <dbReference type="Proteomes" id="UP001596456"/>
    </source>
</evidence>
<comment type="caution">
    <text evidence="2">The sequence shown here is derived from an EMBL/GenBank/DDBJ whole genome shotgun (WGS) entry which is preliminary data.</text>
</comment>
<proteinExistence type="predicted"/>
<feature type="domain" description="Polymerase nucleotidyl transferase" evidence="1">
    <location>
        <begin position="76"/>
        <end position="106"/>
    </location>
</feature>
<dbReference type="InterPro" id="IPR043519">
    <property type="entry name" value="NT_sf"/>
</dbReference>
<dbReference type="Pfam" id="PF01909">
    <property type="entry name" value="NTP_transf_2"/>
    <property type="match status" value="1"/>
</dbReference>
<evidence type="ECO:0000259" key="1">
    <source>
        <dbReference type="Pfam" id="PF01909"/>
    </source>
</evidence>
<dbReference type="SUPFAM" id="SSF81301">
    <property type="entry name" value="Nucleotidyltransferase"/>
    <property type="match status" value="1"/>
</dbReference>
<dbReference type="Proteomes" id="UP001596456">
    <property type="component" value="Unassembled WGS sequence"/>
</dbReference>
<name>A0ABW2KV05_9PROT</name>
<dbReference type="InterPro" id="IPR002934">
    <property type="entry name" value="Polymerase_NTP_transf_dom"/>
</dbReference>
<accession>A0ABW2KV05</accession>
<dbReference type="Gene3D" id="3.30.460.10">
    <property type="entry name" value="Beta Polymerase, domain 2"/>
    <property type="match status" value="1"/>
</dbReference>
<evidence type="ECO:0000313" key="2">
    <source>
        <dbReference type="EMBL" id="MFC7333869.1"/>
    </source>
</evidence>
<gene>
    <name evidence="2" type="ORF">ACFQPS_11910</name>
</gene>
<sequence>MALPVQSVRAAPEHRELLRRVADLLRAGRAEPLRAALDRLEAAPGGSVPAGPVGPFVDEAAALGFLCDRLVAELRPRQIWLFGSRARGDARPDSDIDLLVVLPDGLEPRCYAPRRVLRPVAASGLAVDIVPAAWGEFVAARGDPGALAHRVVREGRLLYAAPDLPPDPGVAA</sequence>
<keyword evidence="3" id="KW-1185">Reference proteome</keyword>
<dbReference type="CDD" id="cd05403">
    <property type="entry name" value="NT_KNTase_like"/>
    <property type="match status" value="1"/>
</dbReference>
<dbReference type="RefSeq" id="WP_377359227.1">
    <property type="nucleotide sequence ID" value="NZ_JBHTCM010000010.1"/>
</dbReference>
<reference evidence="3" key="1">
    <citation type="journal article" date="2019" name="Int. J. Syst. Evol. Microbiol.">
        <title>The Global Catalogue of Microorganisms (GCM) 10K type strain sequencing project: providing services to taxonomists for standard genome sequencing and annotation.</title>
        <authorList>
            <consortium name="The Broad Institute Genomics Platform"/>
            <consortium name="The Broad Institute Genome Sequencing Center for Infectious Disease"/>
            <person name="Wu L."/>
            <person name="Ma J."/>
        </authorList>
    </citation>
    <scope>NUCLEOTIDE SEQUENCE [LARGE SCALE GENOMIC DNA]</scope>
    <source>
        <strain evidence="3">CGMCC 1.16275</strain>
    </source>
</reference>
<dbReference type="EMBL" id="JBHTCM010000010">
    <property type="protein sequence ID" value="MFC7333869.1"/>
    <property type="molecule type" value="Genomic_DNA"/>
</dbReference>
<organism evidence="2 3">
    <name type="scientific">Rhodocista pekingensis</name>
    <dbReference type="NCBI Taxonomy" id="201185"/>
    <lineage>
        <taxon>Bacteria</taxon>
        <taxon>Pseudomonadati</taxon>
        <taxon>Pseudomonadota</taxon>
        <taxon>Alphaproteobacteria</taxon>
        <taxon>Rhodospirillales</taxon>
        <taxon>Azospirillaceae</taxon>
        <taxon>Rhodocista</taxon>
    </lineage>
</organism>
<protein>
    <submittedName>
        <fullName evidence="2">Nucleotidyltransferase family protein</fullName>
    </submittedName>
</protein>